<accession>A0A346A2W4</accession>
<dbReference type="InterPro" id="IPR018062">
    <property type="entry name" value="HTH_AraC-typ_CS"/>
</dbReference>
<reference evidence="5 6" key="1">
    <citation type="submission" date="2018-07" db="EMBL/GenBank/DDBJ databases">
        <authorList>
            <person name="Quirk P.G."/>
            <person name="Krulwich T.A."/>
        </authorList>
    </citation>
    <scope>NUCLEOTIDE SEQUENCE [LARGE SCALE GENOMIC DNA]</scope>
    <source>
        <strain evidence="5 6">CC-BB4</strain>
    </source>
</reference>
<dbReference type="Gene3D" id="1.10.10.60">
    <property type="entry name" value="Homeodomain-like"/>
    <property type="match status" value="1"/>
</dbReference>
<dbReference type="GO" id="GO:0043565">
    <property type="term" value="F:sequence-specific DNA binding"/>
    <property type="evidence" value="ECO:0007669"/>
    <property type="project" value="InterPro"/>
</dbReference>
<dbReference type="RefSeq" id="WP_115693890.1">
    <property type="nucleotide sequence ID" value="NZ_CP031417.1"/>
</dbReference>
<proteinExistence type="predicted"/>
<dbReference type="InterPro" id="IPR009057">
    <property type="entry name" value="Homeodomain-like_sf"/>
</dbReference>
<protein>
    <submittedName>
        <fullName evidence="5">Helix-turn-helix domain-containing protein</fullName>
    </submittedName>
</protein>
<dbReference type="SUPFAM" id="SSF46689">
    <property type="entry name" value="Homeodomain-like"/>
    <property type="match status" value="1"/>
</dbReference>
<organism evidence="5 6">
    <name type="scientific">Pseudolabrys taiwanensis</name>
    <dbReference type="NCBI Taxonomy" id="331696"/>
    <lineage>
        <taxon>Bacteria</taxon>
        <taxon>Pseudomonadati</taxon>
        <taxon>Pseudomonadota</taxon>
        <taxon>Alphaproteobacteria</taxon>
        <taxon>Hyphomicrobiales</taxon>
        <taxon>Xanthobacteraceae</taxon>
        <taxon>Pseudolabrys</taxon>
    </lineage>
</organism>
<keyword evidence="6" id="KW-1185">Reference proteome</keyword>
<dbReference type="InterPro" id="IPR018060">
    <property type="entry name" value="HTH_AraC"/>
</dbReference>
<sequence length="309" mass="34131">MWQIWNTSQISRNRADFWSDVVAHGVLHAEMRAKDSSAFSGRLASRTTAGARFVSFKTAAHRVSRTASQAASGEAHVMVSLQCRGVSHIAQGEKRLMLWPAGIAMLDSAKPFTIEFPHEVERRLVLLPRRLVEPWLGRLDDGPVLVPEGNASLIIARQAIMQITDTDLTWSSGDCVSVAEALSRLLRGAFEGSQQEPPAPLRMAAIKEEIKRRLHDSGLTPAAVARLFDISTRTLHRLFESDGQSFARYVQSERLARARALIEGGAPGVALTQIALDCGFGDSSHFSRSYRAYYGESPRDTRARHPTRT</sequence>
<dbReference type="Pfam" id="PF12833">
    <property type="entry name" value="HTH_18"/>
    <property type="match status" value="1"/>
</dbReference>
<gene>
    <name evidence="5" type="ORF">DW352_25080</name>
</gene>
<dbReference type="PROSITE" id="PS01124">
    <property type="entry name" value="HTH_ARAC_FAMILY_2"/>
    <property type="match status" value="1"/>
</dbReference>
<evidence type="ECO:0000256" key="3">
    <source>
        <dbReference type="ARBA" id="ARBA00023163"/>
    </source>
</evidence>
<dbReference type="KEGG" id="ptaw:DW352_25080"/>
<keyword evidence="2" id="KW-0238">DNA-binding</keyword>
<keyword evidence="1" id="KW-0805">Transcription regulation</keyword>
<name>A0A346A2W4_9HYPH</name>
<dbReference type="Proteomes" id="UP000254889">
    <property type="component" value="Chromosome"/>
</dbReference>
<feature type="domain" description="HTH araC/xylS-type" evidence="4">
    <location>
        <begin position="204"/>
        <end position="304"/>
    </location>
</feature>
<evidence type="ECO:0000313" key="5">
    <source>
        <dbReference type="EMBL" id="AXK83511.1"/>
    </source>
</evidence>
<keyword evidence="3" id="KW-0804">Transcription</keyword>
<dbReference type="AlphaFoldDB" id="A0A346A2W4"/>
<dbReference type="PRINTS" id="PR00032">
    <property type="entry name" value="HTHARAC"/>
</dbReference>
<evidence type="ECO:0000256" key="2">
    <source>
        <dbReference type="ARBA" id="ARBA00023125"/>
    </source>
</evidence>
<dbReference type="GO" id="GO:0003700">
    <property type="term" value="F:DNA-binding transcription factor activity"/>
    <property type="evidence" value="ECO:0007669"/>
    <property type="project" value="InterPro"/>
</dbReference>
<dbReference type="InterPro" id="IPR035418">
    <property type="entry name" value="AraC-bd_2"/>
</dbReference>
<dbReference type="PROSITE" id="PS00041">
    <property type="entry name" value="HTH_ARAC_FAMILY_1"/>
    <property type="match status" value="1"/>
</dbReference>
<evidence type="ECO:0000313" key="6">
    <source>
        <dbReference type="Proteomes" id="UP000254889"/>
    </source>
</evidence>
<dbReference type="OrthoDB" id="7904253at2"/>
<dbReference type="InterPro" id="IPR050204">
    <property type="entry name" value="AraC_XylS_family_regulators"/>
</dbReference>
<evidence type="ECO:0000256" key="1">
    <source>
        <dbReference type="ARBA" id="ARBA00023015"/>
    </source>
</evidence>
<dbReference type="PANTHER" id="PTHR46796">
    <property type="entry name" value="HTH-TYPE TRANSCRIPTIONAL ACTIVATOR RHAS-RELATED"/>
    <property type="match status" value="1"/>
</dbReference>
<dbReference type="InterPro" id="IPR020449">
    <property type="entry name" value="Tscrpt_reg_AraC-type_HTH"/>
</dbReference>
<dbReference type="EMBL" id="CP031417">
    <property type="protein sequence ID" value="AXK83511.1"/>
    <property type="molecule type" value="Genomic_DNA"/>
</dbReference>
<dbReference type="SMART" id="SM00342">
    <property type="entry name" value="HTH_ARAC"/>
    <property type="match status" value="1"/>
</dbReference>
<dbReference type="PANTHER" id="PTHR46796:SF6">
    <property type="entry name" value="ARAC SUBFAMILY"/>
    <property type="match status" value="1"/>
</dbReference>
<dbReference type="Pfam" id="PF14525">
    <property type="entry name" value="AraC_binding_2"/>
    <property type="match status" value="1"/>
</dbReference>
<evidence type="ECO:0000259" key="4">
    <source>
        <dbReference type="PROSITE" id="PS01124"/>
    </source>
</evidence>